<proteinExistence type="predicted"/>
<dbReference type="EMBL" id="KV417286">
    <property type="protein sequence ID" value="KZO96050.1"/>
    <property type="molecule type" value="Genomic_DNA"/>
</dbReference>
<evidence type="ECO:0008006" key="3">
    <source>
        <dbReference type="Google" id="ProtNLM"/>
    </source>
</evidence>
<sequence length="483" mass="54705">MPRTQEATTAMMYAEPTTHEHPRTAGQRIIDTFDVLCLILDRVHDRPSLARLARSHTAFFDLCTKRIWASVDSLRPLVALLPKHALPVSLWPFSLVESKLSNDGLCDEDLIRWRIYSPLVKAISLDFCLLGNHAPLRHFWQFKTTHSARLNELNLDVLSAILQLRARQGGSILPNLRQAVLKSYTPTVCDTARALGDTNVTRLCIHKLGFSGNEPEDERSEYSAFHLVAEWRQLKEISILGNEGTIGARATLISTLDPEVSHIESFEVLCKIARSRGLLIALSKLDLLQKLVIDDTSQNWPAKMLDDGVLCHAYWRPLSDFLNSHEVKDILGRNSFARLQNLTMASTLEFCAAMVTAVGSQLTSLKIATTLPTTQDLQALLGAIVRPKGDTNKVLKHLSLIIRDNKGSFCDSCWCMLYALRHLDLHSFHLEGRYERDCNDYDLADDVVSRLIFEWPNLSLLHLEIVRQDGWTVYPNFVRRYRA</sequence>
<evidence type="ECO:0000313" key="1">
    <source>
        <dbReference type="EMBL" id="KZO96050.1"/>
    </source>
</evidence>
<name>A0A167LUR4_CALVF</name>
<accession>A0A167LUR4</accession>
<protein>
    <recommendedName>
        <fullName evidence="3">F-box domain-containing protein</fullName>
    </recommendedName>
</protein>
<dbReference type="Proteomes" id="UP000076738">
    <property type="component" value="Unassembled WGS sequence"/>
</dbReference>
<gene>
    <name evidence="1" type="ORF">CALVIDRAFT_537635</name>
</gene>
<organism evidence="1 2">
    <name type="scientific">Calocera viscosa (strain TUFC12733)</name>
    <dbReference type="NCBI Taxonomy" id="1330018"/>
    <lineage>
        <taxon>Eukaryota</taxon>
        <taxon>Fungi</taxon>
        <taxon>Dikarya</taxon>
        <taxon>Basidiomycota</taxon>
        <taxon>Agaricomycotina</taxon>
        <taxon>Dacrymycetes</taxon>
        <taxon>Dacrymycetales</taxon>
        <taxon>Dacrymycetaceae</taxon>
        <taxon>Calocera</taxon>
    </lineage>
</organism>
<reference evidence="1 2" key="1">
    <citation type="journal article" date="2016" name="Mol. Biol. Evol.">
        <title>Comparative Genomics of Early-Diverging Mushroom-Forming Fungi Provides Insights into the Origins of Lignocellulose Decay Capabilities.</title>
        <authorList>
            <person name="Nagy L.G."/>
            <person name="Riley R."/>
            <person name="Tritt A."/>
            <person name="Adam C."/>
            <person name="Daum C."/>
            <person name="Floudas D."/>
            <person name="Sun H."/>
            <person name="Yadav J.S."/>
            <person name="Pangilinan J."/>
            <person name="Larsson K.H."/>
            <person name="Matsuura K."/>
            <person name="Barry K."/>
            <person name="Labutti K."/>
            <person name="Kuo R."/>
            <person name="Ohm R.A."/>
            <person name="Bhattacharya S.S."/>
            <person name="Shirouzu T."/>
            <person name="Yoshinaga Y."/>
            <person name="Martin F.M."/>
            <person name="Grigoriev I.V."/>
            <person name="Hibbett D.S."/>
        </authorList>
    </citation>
    <scope>NUCLEOTIDE SEQUENCE [LARGE SCALE GENOMIC DNA]</scope>
    <source>
        <strain evidence="1 2">TUFC12733</strain>
    </source>
</reference>
<dbReference type="OrthoDB" id="2663142at2759"/>
<evidence type="ECO:0000313" key="2">
    <source>
        <dbReference type="Proteomes" id="UP000076738"/>
    </source>
</evidence>
<keyword evidence="2" id="KW-1185">Reference proteome</keyword>
<dbReference type="AlphaFoldDB" id="A0A167LUR4"/>